<sequence>MVYPERRHDCRVRVRTSRQRLCSTWRLLSPHLSARAVLQQARACRLQLFFSLFSFCLFCFFSSVFCLWLFLARHQVDIRPGIPTSMFLLTANRRAIRVQPLVYIRVQ</sequence>
<keyword evidence="3" id="KW-1185">Reference proteome</keyword>
<gene>
    <name evidence="2" type="ORF">K503DRAFT_513110</name>
</gene>
<evidence type="ECO:0008006" key="4">
    <source>
        <dbReference type="Google" id="ProtNLM"/>
    </source>
</evidence>
<keyword evidence="1" id="KW-0472">Membrane</keyword>
<accession>A0A1B7MLV9</accession>
<dbReference type="AlphaFoldDB" id="A0A1B7MLV9"/>
<feature type="transmembrane region" description="Helical" evidence="1">
    <location>
        <begin position="48"/>
        <end position="71"/>
    </location>
</feature>
<keyword evidence="1" id="KW-0812">Transmembrane</keyword>
<dbReference type="EMBL" id="KV448741">
    <property type="protein sequence ID" value="OAX33593.1"/>
    <property type="molecule type" value="Genomic_DNA"/>
</dbReference>
<organism evidence="2 3">
    <name type="scientific">Rhizopogon vinicolor AM-OR11-026</name>
    <dbReference type="NCBI Taxonomy" id="1314800"/>
    <lineage>
        <taxon>Eukaryota</taxon>
        <taxon>Fungi</taxon>
        <taxon>Dikarya</taxon>
        <taxon>Basidiomycota</taxon>
        <taxon>Agaricomycotina</taxon>
        <taxon>Agaricomycetes</taxon>
        <taxon>Agaricomycetidae</taxon>
        <taxon>Boletales</taxon>
        <taxon>Suillineae</taxon>
        <taxon>Rhizopogonaceae</taxon>
        <taxon>Rhizopogon</taxon>
    </lineage>
</organism>
<evidence type="ECO:0000313" key="3">
    <source>
        <dbReference type="Proteomes" id="UP000092154"/>
    </source>
</evidence>
<reference evidence="2 3" key="1">
    <citation type="submission" date="2016-06" db="EMBL/GenBank/DDBJ databases">
        <title>Comparative genomics of the ectomycorrhizal sister species Rhizopogon vinicolor and Rhizopogon vesiculosus (Basidiomycota: Boletales) reveals a divergence of the mating type B locus.</title>
        <authorList>
            <consortium name="DOE Joint Genome Institute"/>
            <person name="Mujic A.B."/>
            <person name="Kuo A."/>
            <person name="Tritt A."/>
            <person name="Lipzen A."/>
            <person name="Chen C."/>
            <person name="Johnson J."/>
            <person name="Sharma A."/>
            <person name="Barry K."/>
            <person name="Grigoriev I.V."/>
            <person name="Spatafora J.W."/>
        </authorList>
    </citation>
    <scope>NUCLEOTIDE SEQUENCE [LARGE SCALE GENOMIC DNA]</scope>
    <source>
        <strain evidence="2 3">AM-OR11-026</strain>
    </source>
</reference>
<name>A0A1B7MLV9_9AGAM</name>
<dbReference type="Proteomes" id="UP000092154">
    <property type="component" value="Unassembled WGS sequence"/>
</dbReference>
<keyword evidence="1" id="KW-1133">Transmembrane helix</keyword>
<dbReference type="InParanoid" id="A0A1B7MLV9"/>
<evidence type="ECO:0000313" key="2">
    <source>
        <dbReference type="EMBL" id="OAX33593.1"/>
    </source>
</evidence>
<protein>
    <recommendedName>
        <fullName evidence="4">Transmembrane protein</fullName>
    </recommendedName>
</protein>
<evidence type="ECO:0000256" key="1">
    <source>
        <dbReference type="SAM" id="Phobius"/>
    </source>
</evidence>
<proteinExistence type="predicted"/>